<sequence length="62" mass="7182">MKYLIEIAIQITAIITIIIIGKIAVSVDKPREVDFKIFIPCVRGKMYIFYLIKKLIIVKVMI</sequence>
<dbReference type="KEGG" id="vgu:HYG85_12240"/>
<proteinExistence type="predicted"/>
<keyword evidence="1" id="KW-0812">Transmembrane</keyword>
<evidence type="ECO:0000313" key="3">
    <source>
        <dbReference type="Proteomes" id="UP000677305"/>
    </source>
</evidence>
<dbReference type="RefSeq" id="WP_212693651.1">
    <property type="nucleotide sequence ID" value="NZ_CP058561.1"/>
</dbReference>
<feature type="transmembrane region" description="Helical" evidence="1">
    <location>
        <begin position="7"/>
        <end position="25"/>
    </location>
</feature>
<keyword evidence="3" id="KW-1185">Reference proteome</keyword>
<evidence type="ECO:0000256" key="1">
    <source>
        <dbReference type="SAM" id="Phobius"/>
    </source>
</evidence>
<dbReference type="Proteomes" id="UP000677305">
    <property type="component" value="Chromosome"/>
</dbReference>
<dbReference type="AlphaFoldDB" id="A0A8J8SCA6"/>
<dbReference type="EMBL" id="CP058561">
    <property type="protein sequence ID" value="QUH29633.1"/>
    <property type="molecule type" value="Genomic_DNA"/>
</dbReference>
<keyword evidence="1" id="KW-1133">Transmembrane helix</keyword>
<gene>
    <name evidence="2" type="ORF">HYG85_12240</name>
</gene>
<protein>
    <submittedName>
        <fullName evidence="2">Uncharacterized protein</fullName>
    </submittedName>
</protein>
<evidence type="ECO:0000313" key="2">
    <source>
        <dbReference type="EMBL" id="QUH29633.1"/>
    </source>
</evidence>
<name>A0A8J8SCA6_9FIRM</name>
<reference evidence="2 3" key="1">
    <citation type="submission" date="2020-07" db="EMBL/GenBank/DDBJ databases">
        <title>Vallitalea guaymasensis genome.</title>
        <authorList>
            <person name="Postec A."/>
        </authorList>
    </citation>
    <scope>NUCLEOTIDE SEQUENCE [LARGE SCALE GENOMIC DNA]</scope>
    <source>
        <strain evidence="2 3">Ra1766G1</strain>
    </source>
</reference>
<keyword evidence="1" id="KW-0472">Membrane</keyword>
<organism evidence="2 3">
    <name type="scientific">Vallitalea guaymasensis</name>
    <dbReference type="NCBI Taxonomy" id="1185412"/>
    <lineage>
        <taxon>Bacteria</taxon>
        <taxon>Bacillati</taxon>
        <taxon>Bacillota</taxon>
        <taxon>Clostridia</taxon>
        <taxon>Lachnospirales</taxon>
        <taxon>Vallitaleaceae</taxon>
        <taxon>Vallitalea</taxon>
    </lineage>
</organism>
<accession>A0A8J8SCA6</accession>